<dbReference type="Pfam" id="PF08478">
    <property type="entry name" value="POTRA_1"/>
    <property type="match status" value="1"/>
</dbReference>
<dbReference type="GO" id="GO:0051301">
    <property type="term" value="P:cell division"/>
    <property type="evidence" value="ECO:0007669"/>
    <property type="project" value="UniProtKB-KW"/>
</dbReference>
<evidence type="ECO:0000256" key="5">
    <source>
        <dbReference type="ARBA" id="ARBA00022989"/>
    </source>
</evidence>
<evidence type="ECO:0000313" key="12">
    <source>
        <dbReference type="Proteomes" id="UP000222106"/>
    </source>
</evidence>
<dbReference type="PROSITE" id="PS51779">
    <property type="entry name" value="POTRA"/>
    <property type="match status" value="1"/>
</dbReference>
<feature type="region of interest" description="Disordered" evidence="8">
    <location>
        <begin position="1"/>
        <end position="121"/>
    </location>
</feature>
<dbReference type="OrthoDB" id="4793367at2"/>
<keyword evidence="2" id="KW-1003">Cell membrane</keyword>
<dbReference type="Gene3D" id="3.10.20.310">
    <property type="entry name" value="membrane protein fhac"/>
    <property type="match status" value="1"/>
</dbReference>
<evidence type="ECO:0000256" key="4">
    <source>
        <dbReference type="ARBA" id="ARBA00022692"/>
    </source>
</evidence>
<dbReference type="PANTHER" id="PTHR37820:SF1">
    <property type="entry name" value="CELL DIVISION PROTEIN FTSQ"/>
    <property type="match status" value="1"/>
</dbReference>
<feature type="compositionally biased region" description="Gly residues" evidence="8">
    <location>
        <begin position="45"/>
        <end position="58"/>
    </location>
</feature>
<accession>A0A2A9EIR1</accession>
<keyword evidence="12" id="KW-1185">Reference proteome</keyword>
<dbReference type="Pfam" id="PF03799">
    <property type="entry name" value="FtsQ_DivIB_C"/>
    <property type="match status" value="1"/>
</dbReference>
<dbReference type="GO" id="GO:0005886">
    <property type="term" value="C:plasma membrane"/>
    <property type="evidence" value="ECO:0007669"/>
    <property type="project" value="TreeGrafter"/>
</dbReference>
<keyword evidence="4 9" id="KW-0812">Transmembrane</keyword>
<evidence type="ECO:0000256" key="1">
    <source>
        <dbReference type="ARBA" id="ARBA00004370"/>
    </source>
</evidence>
<evidence type="ECO:0000259" key="10">
    <source>
        <dbReference type="PROSITE" id="PS51779"/>
    </source>
</evidence>
<reference evidence="11 12" key="1">
    <citation type="submission" date="2017-10" db="EMBL/GenBank/DDBJ databases">
        <title>Sequencing the genomes of 1000 actinobacteria strains.</title>
        <authorList>
            <person name="Klenk H.-P."/>
        </authorList>
    </citation>
    <scope>NUCLEOTIDE SEQUENCE [LARGE SCALE GENOMIC DNA]</scope>
    <source>
        <strain evidence="11 12">DSM 21838</strain>
    </source>
</reference>
<feature type="compositionally biased region" description="Basic and acidic residues" evidence="8">
    <location>
        <begin position="60"/>
        <end position="73"/>
    </location>
</feature>
<sequence>MRPPAAPRQPRRQPEPETPAPRTPAARGATSGARGERSGARGSTSGAGGSTSGAGGRGRAPADAEARAGEPRQRPGAQAPAPAARTSPAGDQPRTGRALARPPFVPTGAQLPDRPQGAASTAVSTGLAARLAEKAAADRRLLLRRLGIAVAVVAFLAGLTWAVLFSPLLALDGERIQIDGVGGHVDAAQVRAAVEPEIGTPLLRVDTAGVADRVASVTAVESAQVARSWPHGLTVTVVPREPVASAPAEGGWVLLDDQGVQVTTVPEAPADLPEVTVPLSTSAETAPALDAVLTVLGSLPTDLLGQVAEAGASSAEHVTLKLADGATVQWGSAEENELKAEVLLVLRQQPAGVYDVSVPRSPTTSG</sequence>
<evidence type="ECO:0000256" key="7">
    <source>
        <dbReference type="ARBA" id="ARBA00023306"/>
    </source>
</evidence>
<dbReference type="InterPro" id="IPR013685">
    <property type="entry name" value="POTRA_FtsQ_type"/>
</dbReference>
<feature type="domain" description="POTRA" evidence="10">
    <location>
        <begin position="171"/>
        <end position="240"/>
    </location>
</feature>
<name>A0A2A9EIR1_9MICO</name>
<dbReference type="Proteomes" id="UP000222106">
    <property type="component" value="Unassembled WGS sequence"/>
</dbReference>
<evidence type="ECO:0000256" key="3">
    <source>
        <dbReference type="ARBA" id="ARBA00022618"/>
    </source>
</evidence>
<dbReference type="InterPro" id="IPR050487">
    <property type="entry name" value="FtsQ_DivIB"/>
</dbReference>
<dbReference type="EMBL" id="PDJI01000004">
    <property type="protein sequence ID" value="PFG38401.1"/>
    <property type="molecule type" value="Genomic_DNA"/>
</dbReference>
<dbReference type="RefSeq" id="WP_098482678.1">
    <property type="nucleotide sequence ID" value="NZ_PDJI01000004.1"/>
</dbReference>
<dbReference type="AlphaFoldDB" id="A0A2A9EIR1"/>
<evidence type="ECO:0000256" key="2">
    <source>
        <dbReference type="ARBA" id="ARBA00022475"/>
    </source>
</evidence>
<evidence type="ECO:0000256" key="8">
    <source>
        <dbReference type="SAM" id="MobiDB-lite"/>
    </source>
</evidence>
<evidence type="ECO:0000256" key="9">
    <source>
        <dbReference type="SAM" id="Phobius"/>
    </source>
</evidence>
<protein>
    <submittedName>
        <fullName evidence="11">Cell division protein FtsQ</fullName>
    </submittedName>
</protein>
<evidence type="ECO:0000256" key="6">
    <source>
        <dbReference type="ARBA" id="ARBA00023136"/>
    </source>
</evidence>
<comment type="caution">
    <text evidence="11">The sequence shown here is derived from an EMBL/GenBank/DDBJ whole genome shotgun (WGS) entry which is preliminary data.</text>
</comment>
<gene>
    <name evidence="11" type="ORF">ATJ97_0878</name>
</gene>
<keyword evidence="5 9" id="KW-1133">Transmembrane helix</keyword>
<feature type="compositionally biased region" description="Low complexity" evidence="8">
    <location>
        <begin position="74"/>
        <end position="90"/>
    </location>
</feature>
<comment type="subcellular location">
    <subcellularLocation>
        <location evidence="1">Membrane</location>
    </subcellularLocation>
</comment>
<organism evidence="11 12">
    <name type="scientific">Georgenia soli</name>
    <dbReference type="NCBI Taxonomy" id="638953"/>
    <lineage>
        <taxon>Bacteria</taxon>
        <taxon>Bacillati</taxon>
        <taxon>Actinomycetota</taxon>
        <taxon>Actinomycetes</taxon>
        <taxon>Micrococcales</taxon>
        <taxon>Bogoriellaceae</taxon>
        <taxon>Georgenia</taxon>
    </lineage>
</organism>
<evidence type="ECO:0000313" key="11">
    <source>
        <dbReference type="EMBL" id="PFG38401.1"/>
    </source>
</evidence>
<feature type="transmembrane region" description="Helical" evidence="9">
    <location>
        <begin position="146"/>
        <end position="169"/>
    </location>
</feature>
<keyword evidence="6 9" id="KW-0472">Membrane</keyword>
<keyword evidence="7" id="KW-0131">Cell cycle</keyword>
<keyword evidence="3 11" id="KW-0132">Cell division</keyword>
<dbReference type="InterPro" id="IPR034746">
    <property type="entry name" value="POTRA"/>
</dbReference>
<proteinExistence type="predicted"/>
<dbReference type="InterPro" id="IPR005548">
    <property type="entry name" value="Cell_div_FtsQ/DivIB_C"/>
</dbReference>
<feature type="compositionally biased region" description="Low complexity" evidence="8">
    <location>
        <begin position="23"/>
        <end position="33"/>
    </location>
</feature>
<dbReference type="PANTHER" id="PTHR37820">
    <property type="entry name" value="CELL DIVISION PROTEIN DIVIB"/>
    <property type="match status" value="1"/>
</dbReference>